<gene>
    <name evidence="7" type="primary">cueR</name>
    <name evidence="7" type="ORF">GE300_12015</name>
</gene>
<accession>A0A6L5Z2M8</accession>
<evidence type="ECO:0000256" key="5">
    <source>
        <dbReference type="ARBA" id="ARBA00023163"/>
    </source>
</evidence>
<dbReference type="GO" id="GO:0045893">
    <property type="term" value="P:positive regulation of DNA-templated transcription"/>
    <property type="evidence" value="ECO:0007669"/>
    <property type="project" value="InterPro"/>
</dbReference>
<dbReference type="PANTHER" id="PTHR30204">
    <property type="entry name" value="REDOX-CYCLING DRUG-SENSING TRANSCRIPTIONAL ACTIVATOR SOXR"/>
    <property type="match status" value="1"/>
</dbReference>
<dbReference type="Pfam" id="PF13411">
    <property type="entry name" value="MerR_1"/>
    <property type="match status" value="1"/>
</dbReference>
<comment type="subcellular location">
    <subcellularLocation>
        <location evidence="1">Cytoplasm</location>
    </subcellularLocation>
</comment>
<dbReference type="GO" id="GO:0003700">
    <property type="term" value="F:DNA-binding transcription factor activity"/>
    <property type="evidence" value="ECO:0007669"/>
    <property type="project" value="InterPro"/>
</dbReference>
<feature type="domain" description="HTH merR-type" evidence="6">
    <location>
        <begin position="1"/>
        <end position="69"/>
    </location>
</feature>
<dbReference type="Proteomes" id="UP000474957">
    <property type="component" value="Unassembled WGS sequence"/>
</dbReference>
<evidence type="ECO:0000256" key="3">
    <source>
        <dbReference type="ARBA" id="ARBA00023015"/>
    </source>
</evidence>
<dbReference type="SMART" id="SM00422">
    <property type="entry name" value="HTH_MERR"/>
    <property type="match status" value="1"/>
</dbReference>
<dbReference type="GO" id="GO:0005737">
    <property type="term" value="C:cytoplasm"/>
    <property type="evidence" value="ECO:0007669"/>
    <property type="project" value="UniProtKB-SubCell"/>
</dbReference>
<reference evidence="7 8" key="1">
    <citation type="submission" date="2019-10" db="EMBL/GenBank/DDBJ databases">
        <title>Cognatihalovulum marinum gen. nov. sp. nov., a new member of the family Rhodobacteraceae isolated from deep seawater of the Northwest Indian Ocean.</title>
        <authorList>
            <person name="Ruan C."/>
            <person name="Wang J."/>
            <person name="Zheng X."/>
            <person name="Song L."/>
            <person name="Zhu Y."/>
            <person name="Huang Y."/>
            <person name="Lu Z."/>
            <person name="Du W."/>
            <person name="Huang L."/>
            <person name="Dai X."/>
        </authorList>
    </citation>
    <scope>NUCLEOTIDE SEQUENCE [LARGE SCALE GENOMIC DNA]</scope>
    <source>
        <strain evidence="7 8">2CG4</strain>
    </source>
</reference>
<dbReference type="CDD" id="cd01108">
    <property type="entry name" value="HTH_CueR"/>
    <property type="match status" value="1"/>
</dbReference>
<dbReference type="InterPro" id="IPR011789">
    <property type="entry name" value="CueR"/>
</dbReference>
<dbReference type="InterPro" id="IPR009061">
    <property type="entry name" value="DNA-bd_dom_put_sf"/>
</dbReference>
<dbReference type="PRINTS" id="PR00040">
    <property type="entry name" value="HTHMERR"/>
</dbReference>
<dbReference type="SUPFAM" id="SSF46955">
    <property type="entry name" value="Putative DNA-binding domain"/>
    <property type="match status" value="1"/>
</dbReference>
<dbReference type="Gene3D" id="1.10.1660.10">
    <property type="match status" value="1"/>
</dbReference>
<keyword evidence="2" id="KW-0963">Cytoplasm</keyword>
<dbReference type="PROSITE" id="PS50937">
    <property type="entry name" value="HTH_MERR_2"/>
    <property type="match status" value="1"/>
</dbReference>
<dbReference type="EMBL" id="WIND01000008">
    <property type="protein sequence ID" value="MSU90335.1"/>
    <property type="molecule type" value="Genomic_DNA"/>
</dbReference>
<evidence type="ECO:0000259" key="6">
    <source>
        <dbReference type="PROSITE" id="PS50937"/>
    </source>
</evidence>
<dbReference type="GO" id="GO:0003677">
    <property type="term" value="F:DNA binding"/>
    <property type="evidence" value="ECO:0007669"/>
    <property type="project" value="UniProtKB-KW"/>
</dbReference>
<keyword evidence="3" id="KW-0805">Transcription regulation</keyword>
<dbReference type="PROSITE" id="PS00552">
    <property type="entry name" value="HTH_MERR_1"/>
    <property type="match status" value="1"/>
</dbReference>
<dbReference type="InterPro" id="IPR047057">
    <property type="entry name" value="MerR_fam"/>
</dbReference>
<dbReference type="RefSeq" id="WP_154446822.1">
    <property type="nucleotide sequence ID" value="NZ_WIND01000008.1"/>
</dbReference>
<dbReference type="AlphaFoldDB" id="A0A6L5Z2M8"/>
<organism evidence="7 8">
    <name type="scientific">Halovulum marinum</name>
    <dbReference type="NCBI Taxonomy" id="2662447"/>
    <lineage>
        <taxon>Bacteria</taxon>
        <taxon>Pseudomonadati</taxon>
        <taxon>Pseudomonadota</taxon>
        <taxon>Alphaproteobacteria</taxon>
        <taxon>Rhodobacterales</taxon>
        <taxon>Paracoccaceae</taxon>
        <taxon>Halovulum</taxon>
    </lineage>
</organism>
<comment type="caution">
    <text evidence="7">The sequence shown here is derived from an EMBL/GenBank/DDBJ whole genome shotgun (WGS) entry which is preliminary data.</text>
</comment>
<dbReference type="NCBIfam" id="TIGR02044">
    <property type="entry name" value="CueR"/>
    <property type="match status" value="1"/>
</dbReference>
<proteinExistence type="predicted"/>
<protein>
    <submittedName>
        <fullName evidence="7">Cu(I)-responsive transcriptional regulator</fullName>
    </submittedName>
</protein>
<evidence type="ECO:0000256" key="1">
    <source>
        <dbReference type="ARBA" id="ARBA00004496"/>
    </source>
</evidence>
<dbReference type="InterPro" id="IPR000551">
    <property type="entry name" value="MerR-type_HTH_dom"/>
</dbReference>
<keyword evidence="5" id="KW-0804">Transcription</keyword>
<dbReference type="PANTHER" id="PTHR30204:SF94">
    <property type="entry name" value="HEAVY METAL-DEPENDENT TRANSCRIPTIONAL REGULATOR HI_0293-RELATED"/>
    <property type="match status" value="1"/>
</dbReference>
<sequence>MNIGDAAKATGISVKMLRYYEEIGLVRPANRTYSGYRVYGEKDIATLRFVGRARDLGFQVKQIAALLDLWRDQSRSSADVKSLALAHVADLEQRRRQLDEMIAAIGHLAHNCHGGDRPDCPILTTLGSESPAKVARMPKRARTGFAAVA</sequence>
<keyword evidence="4" id="KW-0238">DNA-binding</keyword>
<evidence type="ECO:0000256" key="4">
    <source>
        <dbReference type="ARBA" id="ARBA00023125"/>
    </source>
</evidence>
<evidence type="ECO:0000313" key="8">
    <source>
        <dbReference type="Proteomes" id="UP000474957"/>
    </source>
</evidence>
<evidence type="ECO:0000313" key="7">
    <source>
        <dbReference type="EMBL" id="MSU90335.1"/>
    </source>
</evidence>
<keyword evidence="8" id="KW-1185">Reference proteome</keyword>
<dbReference type="GO" id="GO:0005507">
    <property type="term" value="F:copper ion binding"/>
    <property type="evidence" value="ECO:0007669"/>
    <property type="project" value="InterPro"/>
</dbReference>
<evidence type="ECO:0000256" key="2">
    <source>
        <dbReference type="ARBA" id="ARBA00022490"/>
    </source>
</evidence>
<name>A0A6L5Z2M8_9RHOB</name>